<dbReference type="OrthoDB" id="2692225at2"/>
<keyword evidence="1" id="KW-0472">Membrane</keyword>
<comment type="caution">
    <text evidence="2">The sequence shown here is derived from an EMBL/GenBank/DDBJ whole genome shotgun (WGS) entry which is preliminary data.</text>
</comment>
<reference evidence="2 3" key="1">
    <citation type="submission" date="2017-10" db="EMBL/GenBank/DDBJ databases">
        <title>Bacillus sp. nov., a halophilic bacterium isolated from a Keqin Lake.</title>
        <authorList>
            <person name="Wang H."/>
        </authorList>
    </citation>
    <scope>NUCLEOTIDE SEQUENCE [LARGE SCALE GENOMIC DNA]</scope>
    <source>
        <strain evidence="2 3">KCTC 13187</strain>
    </source>
</reference>
<accession>A0A3A9K3H9</accession>
<feature type="transmembrane region" description="Helical" evidence="1">
    <location>
        <begin position="60"/>
        <end position="82"/>
    </location>
</feature>
<feature type="transmembrane region" description="Helical" evidence="1">
    <location>
        <begin position="6"/>
        <end position="22"/>
    </location>
</feature>
<keyword evidence="1" id="KW-0812">Transmembrane</keyword>
<proteinExistence type="predicted"/>
<dbReference type="AlphaFoldDB" id="A0A3A9K3H9"/>
<protein>
    <submittedName>
        <fullName evidence="2">Transcriptional regulator</fullName>
    </submittedName>
</protein>
<dbReference type="RefSeq" id="WP_110938067.1">
    <property type="nucleotide sequence ID" value="NZ_KZ614147.1"/>
</dbReference>
<dbReference type="NCBIfam" id="TIGR02862">
    <property type="entry name" value="spore_BofA"/>
    <property type="match status" value="1"/>
</dbReference>
<name>A0A3A9K3H9_9BACI</name>
<sequence length="88" mass="9557">MEPIVILTLLAAMIILLLILGAPFKSFKWIGTGAVRLLIGALFLFFLNTFGGIFEYHLPINLFTASVSGFLGVPGIVALIFLDMMVVN</sequence>
<dbReference type="InterPro" id="IPR010001">
    <property type="entry name" value="BofA"/>
</dbReference>
<dbReference type="Proteomes" id="UP000281498">
    <property type="component" value="Unassembled WGS sequence"/>
</dbReference>
<dbReference type="EMBL" id="PDOE01000034">
    <property type="protein sequence ID" value="RKL64831.1"/>
    <property type="molecule type" value="Genomic_DNA"/>
</dbReference>
<feature type="transmembrane region" description="Helical" evidence="1">
    <location>
        <begin position="34"/>
        <end position="54"/>
    </location>
</feature>
<evidence type="ECO:0000313" key="2">
    <source>
        <dbReference type="EMBL" id="RKL64831.1"/>
    </source>
</evidence>
<organism evidence="2 3">
    <name type="scientific">Salipaludibacillus neizhouensis</name>
    <dbReference type="NCBI Taxonomy" id="885475"/>
    <lineage>
        <taxon>Bacteria</taxon>
        <taxon>Bacillati</taxon>
        <taxon>Bacillota</taxon>
        <taxon>Bacilli</taxon>
        <taxon>Bacillales</taxon>
        <taxon>Bacillaceae</taxon>
    </lineage>
</organism>
<evidence type="ECO:0000313" key="3">
    <source>
        <dbReference type="Proteomes" id="UP000281498"/>
    </source>
</evidence>
<keyword evidence="1" id="KW-1133">Transmembrane helix</keyword>
<gene>
    <name evidence="2" type="ORF">CR203_24200</name>
</gene>
<keyword evidence="3" id="KW-1185">Reference proteome</keyword>
<evidence type="ECO:0000256" key="1">
    <source>
        <dbReference type="SAM" id="Phobius"/>
    </source>
</evidence>
<dbReference type="Pfam" id="PF07441">
    <property type="entry name" value="BofA"/>
    <property type="match status" value="1"/>
</dbReference>